<dbReference type="GO" id="GO:0043546">
    <property type="term" value="F:molybdopterin cofactor binding"/>
    <property type="evidence" value="ECO:0007669"/>
    <property type="project" value="InterPro"/>
</dbReference>
<dbReference type="InterPro" id="IPR009010">
    <property type="entry name" value="Asp_de-COase-like_dom_sf"/>
</dbReference>
<keyword evidence="3" id="KW-0411">Iron-sulfur</keyword>
<reference evidence="8 9" key="1">
    <citation type="journal article" date="2018" name="Vet. Microbiol.">
        <title>Characterisation of Staphylococcus felis isolated from cats using whole genome sequencing.</title>
        <authorList>
            <person name="Worthing K."/>
            <person name="Pang S."/>
            <person name="Trott D.J."/>
            <person name="Abraham S."/>
            <person name="Coombs G.W."/>
            <person name="Jordan D."/>
            <person name="McIntyre L."/>
            <person name="Davies M.R."/>
            <person name="Norris J."/>
        </authorList>
    </citation>
    <scope>NUCLEOTIDE SEQUENCE [LARGE SCALE GENOMIC DNA]</scope>
    <source>
        <strain evidence="8 9">F9</strain>
    </source>
</reference>
<dbReference type="GO" id="GO:0016020">
    <property type="term" value="C:membrane"/>
    <property type="evidence" value="ECO:0007669"/>
    <property type="project" value="TreeGrafter"/>
</dbReference>
<keyword evidence="3" id="KW-0004">4Fe-4S</keyword>
<comment type="caution">
    <text evidence="8">The sequence shown here is derived from an EMBL/GenBank/DDBJ whole genome shotgun (WGS) entry which is preliminary data.</text>
</comment>
<evidence type="ECO:0000256" key="5">
    <source>
        <dbReference type="ARBA" id="ARBA00022723"/>
    </source>
</evidence>
<comment type="cofactor">
    <cofactor evidence="1">
        <name>Mo-bis(molybdopterin guanine dinucleotide)</name>
        <dbReference type="ChEBI" id="CHEBI:60539"/>
    </cofactor>
</comment>
<keyword evidence="5" id="KW-0479">Metal-binding</keyword>
<dbReference type="InterPro" id="IPR006657">
    <property type="entry name" value="MoPterin_dinucl-bd_dom"/>
</dbReference>
<keyword evidence="6" id="KW-0560">Oxidoreductase</keyword>
<dbReference type="Pfam" id="PF01568">
    <property type="entry name" value="Molydop_binding"/>
    <property type="match status" value="1"/>
</dbReference>
<comment type="cofactor">
    <cofactor evidence="2">
        <name>[4Fe-4S] cluster</name>
        <dbReference type="ChEBI" id="CHEBI:49883"/>
    </cofactor>
</comment>
<dbReference type="PANTHER" id="PTHR43105">
    <property type="entry name" value="RESPIRATORY NITRATE REDUCTASE"/>
    <property type="match status" value="1"/>
</dbReference>
<dbReference type="InterPro" id="IPR006655">
    <property type="entry name" value="Mopterin_OxRdtase_prok_CS"/>
</dbReference>
<evidence type="ECO:0000256" key="4">
    <source>
        <dbReference type="ARBA" id="ARBA00022505"/>
    </source>
</evidence>
<evidence type="ECO:0000256" key="6">
    <source>
        <dbReference type="ARBA" id="ARBA00023002"/>
    </source>
</evidence>
<dbReference type="PROSITE" id="PS00932">
    <property type="entry name" value="MOLYBDOPTERIN_PROK_3"/>
    <property type="match status" value="1"/>
</dbReference>
<dbReference type="CDD" id="cd02776">
    <property type="entry name" value="MopB_CT_Nitrate-R-NarG-like"/>
    <property type="match status" value="1"/>
</dbReference>
<dbReference type="OrthoDB" id="9759518at2"/>
<evidence type="ECO:0000256" key="3">
    <source>
        <dbReference type="ARBA" id="ARBA00022485"/>
    </source>
</evidence>
<dbReference type="EMBL" id="QKXQ01000483">
    <property type="protein sequence ID" value="REH92452.1"/>
    <property type="molecule type" value="Genomic_DNA"/>
</dbReference>
<dbReference type="SUPFAM" id="SSF50692">
    <property type="entry name" value="ADC-like"/>
    <property type="match status" value="1"/>
</dbReference>
<gene>
    <name evidence="8" type="primary">narZ</name>
    <name evidence="8" type="ORF">DOS83_10285</name>
</gene>
<proteinExistence type="predicted"/>
<evidence type="ECO:0000256" key="1">
    <source>
        <dbReference type="ARBA" id="ARBA00001942"/>
    </source>
</evidence>
<dbReference type="AlphaFoldDB" id="A0A3E0IMI0"/>
<keyword evidence="4" id="KW-0500">Molybdenum</keyword>
<evidence type="ECO:0000313" key="9">
    <source>
        <dbReference type="Proteomes" id="UP000256562"/>
    </source>
</evidence>
<keyword evidence="3" id="KW-0408">Iron</keyword>
<dbReference type="Gene3D" id="3.40.50.12440">
    <property type="match status" value="1"/>
</dbReference>
<accession>A0A3E0IMI0</accession>
<dbReference type="RefSeq" id="WP_142748249.1">
    <property type="nucleotide sequence ID" value="NZ_QKXQ01000483.1"/>
</dbReference>
<organism evidence="8 9">
    <name type="scientific">Staphylococcus felis</name>
    <dbReference type="NCBI Taxonomy" id="46127"/>
    <lineage>
        <taxon>Bacteria</taxon>
        <taxon>Bacillati</taxon>
        <taxon>Bacillota</taxon>
        <taxon>Bacilli</taxon>
        <taxon>Bacillales</taxon>
        <taxon>Staphylococcaceae</taxon>
        <taxon>Staphylococcus</taxon>
    </lineage>
</organism>
<dbReference type="GO" id="GO:0051539">
    <property type="term" value="F:4 iron, 4 sulfur cluster binding"/>
    <property type="evidence" value="ECO:0007669"/>
    <property type="project" value="UniProtKB-KW"/>
</dbReference>
<dbReference type="SUPFAM" id="SSF53706">
    <property type="entry name" value="Formate dehydrogenase/DMSO reductase, domains 1-3"/>
    <property type="match status" value="1"/>
</dbReference>
<feature type="domain" description="Molybdopterin dinucleotide-binding" evidence="7">
    <location>
        <begin position="172"/>
        <end position="287"/>
    </location>
</feature>
<dbReference type="Proteomes" id="UP000256562">
    <property type="component" value="Unassembled WGS sequence"/>
</dbReference>
<name>A0A3E0IMI0_9STAP</name>
<evidence type="ECO:0000256" key="2">
    <source>
        <dbReference type="ARBA" id="ARBA00001966"/>
    </source>
</evidence>
<dbReference type="InterPro" id="IPR037943">
    <property type="entry name" value="MopB_CT_Nitrate-R-NarG-like"/>
</dbReference>
<dbReference type="PANTHER" id="PTHR43105:SF2">
    <property type="entry name" value="RESPIRATORY NITRATE REDUCTASE 2 ALPHA CHAIN"/>
    <property type="match status" value="1"/>
</dbReference>
<dbReference type="InterPro" id="IPR050123">
    <property type="entry name" value="Prok_molybdopt-oxidoreductase"/>
</dbReference>
<feature type="non-terminal residue" evidence="8">
    <location>
        <position position="1"/>
    </location>
</feature>
<evidence type="ECO:0000313" key="8">
    <source>
        <dbReference type="EMBL" id="REH92452.1"/>
    </source>
</evidence>
<dbReference type="GO" id="GO:0046872">
    <property type="term" value="F:metal ion binding"/>
    <property type="evidence" value="ECO:0007669"/>
    <property type="project" value="UniProtKB-KW"/>
</dbReference>
<dbReference type="GO" id="GO:0016491">
    <property type="term" value="F:oxidoreductase activity"/>
    <property type="evidence" value="ECO:0007669"/>
    <property type="project" value="UniProtKB-KW"/>
</dbReference>
<sequence length="321" mass="36391">VSFSVKEEYDELRSMVGTWDDDTVKKNKPRIDTARKVADVILNVSSASNGRVSQKSYEDLEAQTGVTLKDISAERASEKITFLNITSQPREVIPTAVFPGSNKQGRRYSPFTTNIERLVPFRTLTGRQSYYIDHEVFLQFGEALPVYKPTLPPMVFGTKDKEVKGGVDALVLRYLTPHGKWNIHSTYQDNQHMLTLFRGGPTVWVSNEDAAQHDIQDNDWLEVYNRNGVVTARAVVSHRMPRGTMFMYHAQDKHIETPGSEISGTRGGSHNAPTRIHLKPTQLMGGYAQISYSFNYYGPIGNQRDVYVAVRKMKEVDWLED</sequence>
<protein>
    <submittedName>
        <fullName evidence="8">Nitrate reductase subunit alpha</fullName>
    </submittedName>
</protein>
<evidence type="ECO:0000259" key="7">
    <source>
        <dbReference type="Pfam" id="PF01568"/>
    </source>
</evidence>